<dbReference type="STRING" id="9785.ENSLAFP00000017975"/>
<dbReference type="GeneTree" id="ENSGT00440000039148"/>
<feature type="compositionally biased region" description="Gly residues" evidence="1">
    <location>
        <begin position="117"/>
        <end position="133"/>
    </location>
</feature>
<evidence type="ECO:0000313" key="4">
    <source>
        <dbReference type="Proteomes" id="UP000007646"/>
    </source>
</evidence>
<name>G3TQW7_LOXAF</name>
<dbReference type="HOGENOM" id="CLU_103801_0_0_1"/>
<dbReference type="InterPro" id="IPR049502">
    <property type="entry name" value="SBSN_GxHH_rpt"/>
</dbReference>
<dbReference type="InterPro" id="IPR024153">
    <property type="entry name" value="Suprabasin"/>
</dbReference>
<feature type="signal peptide" evidence="2">
    <location>
        <begin position="1"/>
        <end position="23"/>
    </location>
</feature>
<evidence type="ECO:0000256" key="2">
    <source>
        <dbReference type="SAM" id="SignalP"/>
    </source>
</evidence>
<dbReference type="InParanoid" id="G3TQW7"/>
<dbReference type="Pfam" id="PF21009">
    <property type="entry name" value="SBSN_GxHH_rpt"/>
    <property type="match status" value="1"/>
</dbReference>
<reference evidence="3 4" key="1">
    <citation type="submission" date="2009-06" db="EMBL/GenBank/DDBJ databases">
        <title>The Genome Sequence of Loxodonta africana (African elephant).</title>
        <authorList>
            <person name="Di Palma F."/>
            <person name="Heiman D."/>
            <person name="Young S."/>
            <person name="Johnson J."/>
            <person name="Lander E.S."/>
            <person name="Lindblad-Toh K."/>
        </authorList>
    </citation>
    <scope>NUCLEOTIDE SEQUENCE [LARGE SCALE GENOMIC DNA]</scope>
    <source>
        <strain evidence="3 4">Isolate ISIS603380</strain>
    </source>
</reference>
<evidence type="ECO:0008006" key="5">
    <source>
        <dbReference type="Google" id="ProtNLM"/>
    </source>
</evidence>
<dbReference type="OMA" id="GYTGQHG"/>
<dbReference type="AlphaFoldDB" id="G3TQW7"/>
<evidence type="ECO:0000313" key="3">
    <source>
        <dbReference type="Ensembl" id="ENSLAFP00000017975.1"/>
    </source>
</evidence>
<sequence length="162" mass="16878">MHPAILVRSCSLLLLLGALPGWAANNDPIEKVIEGINRGLSNAGREVDKALEGINNGITQAGREVEKVFNGLSNMGNYAAKEPDKEADKVIQGVHDGVHQAGKEAEKFGQGVNYAAGQGGQQGRPTGPHGGAGTTTLSSGASVNKPFVNFPALWRSVTNIIP</sequence>
<proteinExistence type="predicted"/>
<dbReference type="eggNOG" id="ENOG502SGZY">
    <property type="taxonomic scope" value="Eukaryota"/>
</dbReference>
<dbReference type="PANTHER" id="PTHR23243">
    <property type="entry name" value="SUPRABASAL-SPECIFIC PROTEIN SUPRABASIN"/>
    <property type="match status" value="1"/>
</dbReference>
<feature type="region of interest" description="Disordered" evidence="1">
    <location>
        <begin position="113"/>
        <end position="141"/>
    </location>
</feature>
<keyword evidence="2" id="KW-0732">Signal</keyword>
<keyword evidence="4" id="KW-1185">Reference proteome</keyword>
<feature type="chain" id="PRO_5003455762" description="Suprabasin" evidence="2">
    <location>
        <begin position="24"/>
        <end position="162"/>
    </location>
</feature>
<dbReference type="Proteomes" id="UP000007646">
    <property type="component" value="Unassembled WGS sequence"/>
</dbReference>
<protein>
    <recommendedName>
        <fullName evidence="5">Suprabasin</fullName>
    </recommendedName>
</protein>
<dbReference type="PANTHER" id="PTHR23243:SF3">
    <property type="entry name" value="SUPRABASIN"/>
    <property type="match status" value="1"/>
</dbReference>
<dbReference type="Ensembl" id="ENSLAFT00000025664.1">
    <property type="protein sequence ID" value="ENSLAFP00000017975.1"/>
    <property type="gene ID" value="ENSLAFG00000032597.1"/>
</dbReference>
<accession>G3TQW7</accession>
<evidence type="ECO:0000256" key="1">
    <source>
        <dbReference type="SAM" id="MobiDB-lite"/>
    </source>
</evidence>
<reference evidence="3" key="2">
    <citation type="submission" date="2025-08" db="UniProtKB">
        <authorList>
            <consortium name="Ensembl"/>
        </authorList>
    </citation>
    <scope>IDENTIFICATION</scope>
    <source>
        <strain evidence="3">Isolate ISIS603380</strain>
    </source>
</reference>
<reference evidence="3" key="3">
    <citation type="submission" date="2025-09" db="UniProtKB">
        <authorList>
            <consortium name="Ensembl"/>
        </authorList>
    </citation>
    <scope>IDENTIFICATION</scope>
    <source>
        <strain evidence="3">Isolate ISIS603380</strain>
    </source>
</reference>
<organism evidence="3 4">
    <name type="scientific">Loxodonta africana</name>
    <name type="common">African elephant</name>
    <dbReference type="NCBI Taxonomy" id="9785"/>
    <lineage>
        <taxon>Eukaryota</taxon>
        <taxon>Metazoa</taxon>
        <taxon>Chordata</taxon>
        <taxon>Craniata</taxon>
        <taxon>Vertebrata</taxon>
        <taxon>Euteleostomi</taxon>
        <taxon>Mammalia</taxon>
        <taxon>Eutheria</taxon>
        <taxon>Afrotheria</taxon>
        <taxon>Proboscidea</taxon>
        <taxon>Elephantidae</taxon>
        <taxon>Loxodonta</taxon>
    </lineage>
</organism>